<sequence>MTKKRDILRFGGIPAFLNKSHHSEVNSIGSAETAPTNCIPQRF</sequence>
<evidence type="ECO:0000313" key="1">
    <source>
        <dbReference type="EMBL" id="VDP28935.1"/>
    </source>
</evidence>
<name>A0A3P8DBX7_9TREM</name>
<dbReference type="AlphaFoldDB" id="A0A3P8DBX7"/>
<reference evidence="1 2" key="1">
    <citation type="submission" date="2018-11" db="EMBL/GenBank/DDBJ databases">
        <authorList>
            <consortium name="Pathogen Informatics"/>
        </authorList>
    </citation>
    <scope>NUCLEOTIDE SEQUENCE [LARGE SCALE GENOMIC DNA]</scope>
    <source>
        <strain evidence="1 2">Zambia</strain>
    </source>
</reference>
<dbReference type="EMBL" id="UZAI01017737">
    <property type="protein sequence ID" value="VDP28935.1"/>
    <property type="molecule type" value="Genomic_DNA"/>
</dbReference>
<evidence type="ECO:0000313" key="2">
    <source>
        <dbReference type="Proteomes" id="UP000277204"/>
    </source>
</evidence>
<dbReference type="Proteomes" id="UP000277204">
    <property type="component" value="Unassembled WGS sequence"/>
</dbReference>
<accession>A0A3P8DBX7</accession>
<proteinExistence type="predicted"/>
<organism evidence="1 2">
    <name type="scientific">Schistosoma margrebowiei</name>
    <dbReference type="NCBI Taxonomy" id="48269"/>
    <lineage>
        <taxon>Eukaryota</taxon>
        <taxon>Metazoa</taxon>
        <taxon>Spiralia</taxon>
        <taxon>Lophotrochozoa</taxon>
        <taxon>Platyhelminthes</taxon>
        <taxon>Trematoda</taxon>
        <taxon>Digenea</taxon>
        <taxon>Strigeidida</taxon>
        <taxon>Schistosomatoidea</taxon>
        <taxon>Schistosomatidae</taxon>
        <taxon>Schistosoma</taxon>
    </lineage>
</organism>
<gene>
    <name evidence="1" type="ORF">SMRZ_LOCUS18731</name>
</gene>
<protein>
    <submittedName>
        <fullName evidence="1">Uncharacterized protein</fullName>
    </submittedName>
</protein>
<keyword evidence="2" id="KW-1185">Reference proteome</keyword>